<reference evidence="9 10" key="1">
    <citation type="journal article" date="2013" name="Int. J. Syst. Evol. Microbiol.">
        <title>Ilumatobacter nonamiense sp. nov. and Ilumatobacter coccineum sp. nov., isolated from seashore sand.</title>
        <authorList>
            <person name="Matsumoto A."/>
            <person name="Kasai H."/>
            <person name="Matsuo Y."/>
            <person name="Shizuri Y."/>
            <person name="Ichikawa N."/>
            <person name="Fujita N."/>
            <person name="Omura S."/>
            <person name="Takahashi Y."/>
        </authorList>
    </citation>
    <scope>NUCLEOTIDE SEQUENCE [LARGE SCALE GENOMIC DNA]</scope>
    <source>
        <strain evidence="10">NBRC 103263 / KCTC 29153 / YM16-304</strain>
    </source>
</reference>
<evidence type="ECO:0000256" key="3">
    <source>
        <dbReference type="ARBA" id="ARBA00022475"/>
    </source>
</evidence>
<feature type="transmembrane region" description="Helical" evidence="7">
    <location>
        <begin position="111"/>
        <end position="131"/>
    </location>
</feature>
<dbReference type="GO" id="GO:0055085">
    <property type="term" value="P:transmembrane transport"/>
    <property type="evidence" value="ECO:0007669"/>
    <property type="project" value="InterPro"/>
</dbReference>
<evidence type="ECO:0000313" key="10">
    <source>
        <dbReference type="Proteomes" id="UP000011863"/>
    </source>
</evidence>
<evidence type="ECO:0000256" key="7">
    <source>
        <dbReference type="RuleBase" id="RU363032"/>
    </source>
</evidence>
<evidence type="ECO:0000256" key="5">
    <source>
        <dbReference type="ARBA" id="ARBA00022989"/>
    </source>
</evidence>
<evidence type="ECO:0000256" key="2">
    <source>
        <dbReference type="ARBA" id="ARBA00022448"/>
    </source>
</evidence>
<name>A0A6C7ECJ7_ILUCY</name>
<evidence type="ECO:0000259" key="8">
    <source>
        <dbReference type="PROSITE" id="PS50928"/>
    </source>
</evidence>
<dbReference type="InterPro" id="IPR000515">
    <property type="entry name" value="MetI-like"/>
</dbReference>
<accession>A0A6C7ECJ7</accession>
<dbReference type="PANTHER" id="PTHR30151:SF41">
    <property type="entry name" value="ABC TRANSPORTER PERMEASE PROTEIN"/>
    <property type="match status" value="1"/>
</dbReference>
<dbReference type="Proteomes" id="UP000011863">
    <property type="component" value="Chromosome"/>
</dbReference>
<evidence type="ECO:0000256" key="4">
    <source>
        <dbReference type="ARBA" id="ARBA00022692"/>
    </source>
</evidence>
<evidence type="ECO:0000256" key="1">
    <source>
        <dbReference type="ARBA" id="ARBA00004651"/>
    </source>
</evidence>
<feature type="transmembrane region" description="Helical" evidence="7">
    <location>
        <begin position="41"/>
        <end position="62"/>
    </location>
</feature>
<dbReference type="KEGG" id="aym:YM304_25410"/>
<keyword evidence="10" id="KW-1185">Reference proteome</keyword>
<comment type="similarity">
    <text evidence="7">Belongs to the binding-protein-dependent transport system permease family.</text>
</comment>
<feature type="domain" description="ABC transmembrane type-1" evidence="8">
    <location>
        <begin position="107"/>
        <end position="293"/>
    </location>
</feature>
<evidence type="ECO:0000256" key="6">
    <source>
        <dbReference type="ARBA" id="ARBA00023136"/>
    </source>
</evidence>
<dbReference type="CDD" id="cd06261">
    <property type="entry name" value="TM_PBP2"/>
    <property type="match status" value="1"/>
</dbReference>
<feature type="transmembrane region" description="Helical" evidence="7">
    <location>
        <begin position="271"/>
        <end position="292"/>
    </location>
</feature>
<keyword evidence="6 7" id="KW-0472">Membrane</keyword>
<dbReference type="InterPro" id="IPR035906">
    <property type="entry name" value="MetI-like_sf"/>
</dbReference>
<keyword evidence="2 7" id="KW-0813">Transport</keyword>
<dbReference type="Pfam" id="PF00528">
    <property type="entry name" value="BPD_transp_1"/>
    <property type="match status" value="1"/>
</dbReference>
<evidence type="ECO:0000313" key="9">
    <source>
        <dbReference type="EMBL" id="BAN02855.1"/>
    </source>
</evidence>
<keyword evidence="4 7" id="KW-0812">Transmembrane</keyword>
<feature type="transmembrane region" description="Helical" evidence="7">
    <location>
        <begin position="169"/>
        <end position="193"/>
    </location>
</feature>
<comment type="subcellular location">
    <subcellularLocation>
        <location evidence="1 7">Cell membrane</location>
        <topology evidence="1 7">Multi-pass membrane protein</topology>
    </subcellularLocation>
</comment>
<dbReference type="PANTHER" id="PTHR30151">
    <property type="entry name" value="ALKANE SULFONATE ABC TRANSPORTER-RELATED, MEMBRANE SUBUNIT"/>
    <property type="match status" value="1"/>
</dbReference>
<keyword evidence="5 7" id="KW-1133">Transmembrane helix</keyword>
<feature type="transmembrane region" description="Helical" evidence="7">
    <location>
        <begin position="219"/>
        <end position="243"/>
    </location>
</feature>
<dbReference type="GO" id="GO:0005886">
    <property type="term" value="C:plasma membrane"/>
    <property type="evidence" value="ECO:0007669"/>
    <property type="project" value="UniProtKB-SubCell"/>
</dbReference>
<gene>
    <name evidence="9" type="ORF">YM304_25410</name>
</gene>
<feature type="transmembrane region" description="Helical" evidence="7">
    <location>
        <begin position="143"/>
        <end position="163"/>
    </location>
</feature>
<dbReference type="Gene3D" id="1.10.3720.10">
    <property type="entry name" value="MetI-like"/>
    <property type="match status" value="1"/>
</dbReference>
<dbReference type="AlphaFoldDB" id="A0A6C7ECJ7"/>
<organism evidence="9 10">
    <name type="scientific">Ilumatobacter coccineus (strain NBRC 103263 / KCTC 29153 / YM16-304)</name>
    <dbReference type="NCBI Taxonomy" id="1313172"/>
    <lineage>
        <taxon>Bacteria</taxon>
        <taxon>Bacillati</taxon>
        <taxon>Actinomycetota</taxon>
        <taxon>Acidimicrobiia</taxon>
        <taxon>Acidimicrobiales</taxon>
        <taxon>Ilumatobacteraceae</taxon>
        <taxon>Ilumatobacter</taxon>
    </lineage>
</organism>
<sequence>MTVTDDEATAVPASAVSMGGGGTGSAASAPKRKAGAGIARFAGPAGALVGFFAMWYFVHYVLMSDNRKFLVPPPHTVINESILTWNIPRGEGGTRTGGGLFKLLEGLWSSFQVAALGLGIAITLGLVLATLMSQAKWIENAIYPYLVAIQAMPILAFVPLIGLVLGFDFWSRVLVCVIIAIFPIVANTLFGLVSVDRGYHELMTLNGASRWTRLRKLQFPAAMPSIFTGLQISAGLSVVGAVVGDFFFRQGEPGIGRLINTYQAASEESQLYGAVIVTAVFGISVFLFFGWLGRRVVGHWHETRSS</sequence>
<dbReference type="EMBL" id="AP012057">
    <property type="protein sequence ID" value="BAN02855.1"/>
    <property type="molecule type" value="Genomic_DNA"/>
</dbReference>
<dbReference type="RefSeq" id="WP_015442102.1">
    <property type="nucleotide sequence ID" value="NC_020520.1"/>
</dbReference>
<keyword evidence="3" id="KW-1003">Cell membrane</keyword>
<proteinExistence type="inferred from homology"/>
<protein>
    <submittedName>
        <fullName evidence="9">Putative ABC transporter permease protein</fullName>
    </submittedName>
</protein>
<dbReference type="SUPFAM" id="SSF161098">
    <property type="entry name" value="MetI-like"/>
    <property type="match status" value="1"/>
</dbReference>
<dbReference type="PROSITE" id="PS50928">
    <property type="entry name" value="ABC_TM1"/>
    <property type="match status" value="1"/>
</dbReference>